<dbReference type="EMBL" id="JPWV03000135">
    <property type="protein sequence ID" value="KAG2523576.1"/>
    <property type="molecule type" value="Genomic_DNA"/>
</dbReference>
<evidence type="ECO:0000256" key="3">
    <source>
        <dbReference type="SAM" id="MobiDB-lite"/>
    </source>
</evidence>
<evidence type="ECO:0000313" key="10">
    <source>
        <dbReference type="Proteomes" id="UP000285883"/>
    </source>
</evidence>
<evidence type="ECO:0000313" key="8">
    <source>
        <dbReference type="EMBL" id="RLN79323.1"/>
    </source>
</evidence>
<keyword evidence="9" id="KW-1185">Reference proteome</keyword>
<keyword evidence="1" id="KW-0805">Transcription regulation</keyword>
<dbReference type="EMBL" id="MAYM02000044">
    <property type="protein sequence ID" value="RLN46568.1"/>
    <property type="molecule type" value="Genomic_DNA"/>
</dbReference>
<dbReference type="InterPro" id="IPR046341">
    <property type="entry name" value="SET_dom_sf"/>
</dbReference>
<dbReference type="Pfam" id="PF00856">
    <property type="entry name" value="SET"/>
    <property type="match status" value="1"/>
</dbReference>
<dbReference type="CDD" id="cd10519">
    <property type="entry name" value="SET_EZH"/>
    <property type="match status" value="1"/>
</dbReference>
<evidence type="ECO:0000313" key="5">
    <source>
        <dbReference type="EMBL" id="KAG2523576.1"/>
    </source>
</evidence>
<evidence type="ECO:0000259" key="4">
    <source>
        <dbReference type="PROSITE" id="PS50280"/>
    </source>
</evidence>
<dbReference type="Proteomes" id="UP000785171">
    <property type="component" value="Unassembled WGS sequence"/>
</dbReference>
<name>A0A3R7JYW9_9STRA</name>
<gene>
    <name evidence="7" type="ORF">BBI17_005419</name>
    <name evidence="8" type="ORF">BBO99_00005346</name>
    <name evidence="5" type="ORF">JM16_005195</name>
    <name evidence="6" type="ORF">JM18_004820</name>
</gene>
<evidence type="ECO:0000313" key="9">
    <source>
        <dbReference type="Proteomes" id="UP000285624"/>
    </source>
</evidence>
<evidence type="ECO:0000256" key="2">
    <source>
        <dbReference type="ARBA" id="ARBA00023163"/>
    </source>
</evidence>
<dbReference type="PROSITE" id="PS50280">
    <property type="entry name" value="SET"/>
    <property type="match status" value="1"/>
</dbReference>
<sequence>MADEEVVEYVLRLVVGHLGASEQVFHALKSELDFSQAYTAYCELKKLHDSREQAGARIAKVCKLIQDEGRTRDSDITALSNLMKHSSLSAASAKASSRRLQPPISTFESNIVDNFVDSAMVGMAALGLRATDSYNELVDVYRGSFCRMCYQYGCHEHGGEHSLPTRRVDPAYPRVQSAPVAALGGINGDEDNASDSLDGDTICLDSDASEEGVSSSEVSAAATRSACTRHKRLMKGFSGIHGYGMYAHETIAADEFVYEYTGAMLSQDEAERRGMLYDKMNMSYLFDLNEDAVLDALRSGNKSKFINHEGETPNCTAKVVSVCGIHHISIWALRNIAKGEELFFDYGYKGNVGPEWSKHRSRLETVAPKDTS</sequence>
<reference evidence="5" key="1">
    <citation type="journal article" date="2015" name="Genom Data">
        <title>Genome sequences of six Phytophthora species associated with forests in New Zealand.</title>
        <authorList>
            <person name="Studholme D.J."/>
            <person name="McDougal R.L."/>
            <person name="Sambles C."/>
            <person name="Hansen E."/>
            <person name="Hardy G."/>
            <person name="Grant M."/>
            <person name="Ganley R.J."/>
            <person name="Williams N.M."/>
        </authorList>
    </citation>
    <scope>NUCLEOTIDE SEQUENCE</scope>
    <source>
        <strain evidence="5">NZFS 2646</strain>
        <strain evidence="6">NZFS 3630</strain>
    </source>
</reference>
<reference evidence="9 10" key="2">
    <citation type="submission" date="2018-07" db="EMBL/GenBank/DDBJ databases">
        <title>Genome sequencing of oomycete isolates from Chile give support for New Zealand origin for Phytophthora kernoviae and make available the first Nothophytophthora sp. genome.</title>
        <authorList>
            <person name="Studholme D.J."/>
            <person name="Sanfuentes E."/>
            <person name="Panda P."/>
            <person name="Hill R."/>
            <person name="Sambles C."/>
            <person name="Grant M."/>
            <person name="Williams N.M."/>
            <person name="Mcdougal R.L."/>
        </authorList>
    </citation>
    <scope>NUCLEOTIDE SEQUENCE [LARGE SCALE GENOMIC DNA]</scope>
    <source>
        <strain evidence="7">Chile2</strain>
        <strain evidence="8">Chile4</strain>
    </source>
</reference>
<proteinExistence type="predicted"/>
<dbReference type="SUPFAM" id="SSF82199">
    <property type="entry name" value="SET domain"/>
    <property type="match status" value="1"/>
</dbReference>
<dbReference type="GO" id="GO:0031507">
    <property type="term" value="P:heterochromatin formation"/>
    <property type="evidence" value="ECO:0007669"/>
    <property type="project" value="TreeGrafter"/>
</dbReference>
<dbReference type="EMBL" id="MBDN02000151">
    <property type="protein sequence ID" value="RLN79323.1"/>
    <property type="molecule type" value="Genomic_DNA"/>
</dbReference>
<comment type="caution">
    <text evidence="8">The sequence shown here is derived from an EMBL/GenBank/DDBJ whole genome shotgun (WGS) entry which is preliminary data.</text>
</comment>
<dbReference type="InterPro" id="IPR045318">
    <property type="entry name" value="EZH1/2-like"/>
</dbReference>
<dbReference type="InterPro" id="IPR001214">
    <property type="entry name" value="SET_dom"/>
</dbReference>
<dbReference type="GO" id="GO:0046976">
    <property type="term" value="F:histone H3K27 methyltransferase activity"/>
    <property type="evidence" value="ECO:0007669"/>
    <property type="project" value="TreeGrafter"/>
</dbReference>
<dbReference type="Proteomes" id="UP000792063">
    <property type="component" value="Unassembled WGS sequence"/>
</dbReference>
<evidence type="ECO:0000256" key="1">
    <source>
        <dbReference type="ARBA" id="ARBA00023015"/>
    </source>
</evidence>
<dbReference type="Proteomes" id="UP000285883">
    <property type="component" value="Unassembled WGS sequence"/>
</dbReference>
<feature type="region of interest" description="Disordered" evidence="3">
    <location>
        <begin position="182"/>
        <end position="201"/>
    </location>
</feature>
<dbReference type="PANTHER" id="PTHR45747:SF4">
    <property type="entry name" value="HISTONE-LYSINE N-METHYLTRANSFERASE E(Z)"/>
    <property type="match status" value="1"/>
</dbReference>
<protein>
    <recommendedName>
        <fullName evidence="4">SET domain-containing protein</fullName>
    </recommendedName>
</protein>
<accession>A0A3R7JYW9</accession>
<dbReference type="PANTHER" id="PTHR45747">
    <property type="entry name" value="HISTONE-LYSINE N-METHYLTRANSFERASE E(Z)"/>
    <property type="match status" value="1"/>
</dbReference>
<dbReference type="STRING" id="325452.A0A3R7JYW9"/>
<dbReference type="SMART" id="SM00317">
    <property type="entry name" value="SET"/>
    <property type="match status" value="1"/>
</dbReference>
<organism evidence="8 9">
    <name type="scientific">Phytophthora kernoviae</name>
    <dbReference type="NCBI Taxonomy" id="325452"/>
    <lineage>
        <taxon>Eukaryota</taxon>
        <taxon>Sar</taxon>
        <taxon>Stramenopiles</taxon>
        <taxon>Oomycota</taxon>
        <taxon>Peronosporomycetes</taxon>
        <taxon>Peronosporales</taxon>
        <taxon>Peronosporaceae</taxon>
        <taxon>Phytophthora</taxon>
    </lineage>
</organism>
<dbReference type="GO" id="GO:0005634">
    <property type="term" value="C:nucleus"/>
    <property type="evidence" value="ECO:0007669"/>
    <property type="project" value="TreeGrafter"/>
</dbReference>
<dbReference type="GO" id="GO:0003682">
    <property type="term" value="F:chromatin binding"/>
    <property type="evidence" value="ECO:0007669"/>
    <property type="project" value="TreeGrafter"/>
</dbReference>
<reference evidence="5" key="3">
    <citation type="submission" date="2020-06" db="EMBL/GenBank/DDBJ databases">
        <authorList>
            <person name="Studholme D.J."/>
        </authorList>
    </citation>
    <scope>NUCLEOTIDE SEQUENCE</scope>
    <source>
        <strain evidence="5">NZFS 2646</strain>
        <strain evidence="6">NZFS 3630</strain>
    </source>
</reference>
<evidence type="ECO:0000313" key="6">
    <source>
        <dbReference type="EMBL" id="KAG2525570.1"/>
    </source>
</evidence>
<dbReference type="AlphaFoldDB" id="A0A3R7JYW9"/>
<dbReference type="Proteomes" id="UP000285624">
    <property type="component" value="Unassembled WGS sequence"/>
</dbReference>
<dbReference type="EMBL" id="JPWU03000121">
    <property type="protein sequence ID" value="KAG2525570.1"/>
    <property type="molecule type" value="Genomic_DNA"/>
</dbReference>
<evidence type="ECO:0000313" key="7">
    <source>
        <dbReference type="EMBL" id="RLN46568.1"/>
    </source>
</evidence>
<feature type="domain" description="SET" evidence="4">
    <location>
        <begin position="231"/>
        <end position="347"/>
    </location>
</feature>
<keyword evidence="2" id="KW-0804">Transcription</keyword>
<dbReference type="Gene3D" id="2.170.270.10">
    <property type="entry name" value="SET domain"/>
    <property type="match status" value="1"/>
</dbReference>